<protein>
    <submittedName>
        <fullName evidence="1">Uncharacterized protein</fullName>
    </submittedName>
</protein>
<reference evidence="2" key="1">
    <citation type="journal article" date="2022" name="Mol. Ecol. Resour.">
        <title>The genomes of chicory, endive, great burdock and yacon provide insights into Asteraceae palaeo-polyploidization history and plant inulin production.</title>
        <authorList>
            <person name="Fan W."/>
            <person name="Wang S."/>
            <person name="Wang H."/>
            <person name="Wang A."/>
            <person name="Jiang F."/>
            <person name="Liu H."/>
            <person name="Zhao H."/>
            <person name="Xu D."/>
            <person name="Zhang Y."/>
        </authorList>
    </citation>
    <scope>NUCLEOTIDE SEQUENCE [LARGE SCALE GENOMIC DNA]</scope>
    <source>
        <strain evidence="2">cv. Yunnan</strain>
    </source>
</reference>
<organism evidence="1 2">
    <name type="scientific">Smallanthus sonchifolius</name>
    <dbReference type="NCBI Taxonomy" id="185202"/>
    <lineage>
        <taxon>Eukaryota</taxon>
        <taxon>Viridiplantae</taxon>
        <taxon>Streptophyta</taxon>
        <taxon>Embryophyta</taxon>
        <taxon>Tracheophyta</taxon>
        <taxon>Spermatophyta</taxon>
        <taxon>Magnoliopsida</taxon>
        <taxon>eudicotyledons</taxon>
        <taxon>Gunneridae</taxon>
        <taxon>Pentapetalae</taxon>
        <taxon>asterids</taxon>
        <taxon>campanulids</taxon>
        <taxon>Asterales</taxon>
        <taxon>Asteraceae</taxon>
        <taxon>Asteroideae</taxon>
        <taxon>Heliantheae alliance</taxon>
        <taxon>Millerieae</taxon>
        <taxon>Smallanthus</taxon>
    </lineage>
</organism>
<evidence type="ECO:0000313" key="2">
    <source>
        <dbReference type="Proteomes" id="UP001056120"/>
    </source>
</evidence>
<accession>A0ACB9A2R2</accession>
<keyword evidence="2" id="KW-1185">Reference proteome</keyword>
<comment type="caution">
    <text evidence="1">The sequence shown here is derived from an EMBL/GenBank/DDBJ whole genome shotgun (WGS) entry which is preliminary data.</text>
</comment>
<dbReference type="Proteomes" id="UP001056120">
    <property type="component" value="Linkage Group LG25"/>
</dbReference>
<sequence length="159" mass="18257">MCSQRNLKIDNCYGVNCCRDKLRYYVDNFIVNVTNNRSCLSAFLVADNSYVRNLISGQSFDGKVSSIPIVLRWRLAHDDFSEASCTYNFSRHELQIGENTSLHTWKCNCQHEIEEGNPYLAGGCKEIRMYEIDSFRNMGLLGVANVEVSTYGDRIRTSW</sequence>
<name>A0ACB9A2R2_9ASTR</name>
<gene>
    <name evidence="1" type="ORF">L1987_74487</name>
</gene>
<evidence type="ECO:0000313" key="1">
    <source>
        <dbReference type="EMBL" id="KAI3704271.1"/>
    </source>
</evidence>
<reference evidence="1 2" key="2">
    <citation type="journal article" date="2022" name="Mol. Ecol. Resour.">
        <title>The genomes of chicory, endive, great burdock and yacon provide insights into Asteraceae paleo-polyploidization history and plant inulin production.</title>
        <authorList>
            <person name="Fan W."/>
            <person name="Wang S."/>
            <person name="Wang H."/>
            <person name="Wang A."/>
            <person name="Jiang F."/>
            <person name="Liu H."/>
            <person name="Zhao H."/>
            <person name="Xu D."/>
            <person name="Zhang Y."/>
        </authorList>
    </citation>
    <scope>NUCLEOTIDE SEQUENCE [LARGE SCALE GENOMIC DNA]</scope>
    <source>
        <strain evidence="2">cv. Yunnan</strain>
        <tissue evidence="1">Leaves</tissue>
    </source>
</reference>
<dbReference type="EMBL" id="CM042042">
    <property type="protein sequence ID" value="KAI3704271.1"/>
    <property type="molecule type" value="Genomic_DNA"/>
</dbReference>
<proteinExistence type="predicted"/>